<proteinExistence type="inferred from homology"/>
<dbReference type="EMBL" id="PUIA01000035">
    <property type="protein sequence ID" value="PQO33178.1"/>
    <property type="molecule type" value="Genomic_DNA"/>
</dbReference>
<evidence type="ECO:0000313" key="9">
    <source>
        <dbReference type="EMBL" id="PQO33178.1"/>
    </source>
</evidence>
<dbReference type="OrthoDB" id="9808966at2"/>
<evidence type="ECO:0000256" key="4">
    <source>
        <dbReference type="ARBA" id="ARBA00022980"/>
    </source>
</evidence>
<keyword evidence="4 7" id="KW-0689">Ribosomal protein</keyword>
<evidence type="ECO:0000256" key="1">
    <source>
        <dbReference type="ARBA" id="ARBA00007698"/>
    </source>
</evidence>
<dbReference type="GO" id="GO:0005840">
    <property type="term" value="C:ribosome"/>
    <property type="evidence" value="ECO:0007669"/>
    <property type="project" value="UniProtKB-KW"/>
</dbReference>
<reference evidence="9 10" key="1">
    <citation type="submission" date="2018-02" db="EMBL/GenBank/DDBJ databases">
        <title>Comparative genomes isolates from brazilian mangrove.</title>
        <authorList>
            <person name="Araujo J.E."/>
            <person name="Taketani R.G."/>
            <person name="Silva M.C.P."/>
            <person name="Loureco M.V."/>
            <person name="Andreote F.D."/>
        </authorList>
    </citation>
    <scope>NUCLEOTIDE SEQUENCE [LARGE SCALE GENOMIC DNA]</scope>
    <source>
        <strain evidence="9 10">HEX-2 MGV</strain>
    </source>
</reference>
<dbReference type="FunFam" id="1.10.1900.20:FF:000001">
    <property type="entry name" value="50S ribosomal protein L20"/>
    <property type="match status" value="1"/>
</dbReference>
<evidence type="ECO:0000256" key="3">
    <source>
        <dbReference type="ARBA" id="ARBA00022884"/>
    </source>
</evidence>
<dbReference type="SUPFAM" id="SSF74731">
    <property type="entry name" value="Ribosomal protein L20"/>
    <property type="match status" value="1"/>
</dbReference>
<gene>
    <name evidence="7" type="primary">rplT</name>
    <name evidence="9" type="ORF">C5Y96_09990</name>
</gene>
<organism evidence="9 10">
    <name type="scientific">Blastopirellula marina</name>
    <dbReference type="NCBI Taxonomy" id="124"/>
    <lineage>
        <taxon>Bacteria</taxon>
        <taxon>Pseudomonadati</taxon>
        <taxon>Planctomycetota</taxon>
        <taxon>Planctomycetia</taxon>
        <taxon>Pirellulales</taxon>
        <taxon>Pirellulaceae</taxon>
        <taxon>Blastopirellula</taxon>
    </lineage>
</organism>
<dbReference type="GO" id="GO:1990904">
    <property type="term" value="C:ribonucleoprotein complex"/>
    <property type="evidence" value="ECO:0007669"/>
    <property type="project" value="UniProtKB-KW"/>
</dbReference>
<protein>
    <recommendedName>
        <fullName evidence="6 7">Large ribosomal subunit protein bL20</fullName>
    </recommendedName>
</protein>
<evidence type="ECO:0000256" key="7">
    <source>
        <dbReference type="HAMAP-Rule" id="MF_00382"/>
    </source>
</evidence>
<dbReference type="Gene3D" id="1.10.1900.20">
    <property type="entry name" value="Ribosomal protein L20"/>
    <property type="match status" value="1"/>
</dbReference>
<dbReference type="CDD" id="cd07026">
    <property type="entry name" value="Ribosomal_L20"/>
    <property type="match status" value="1"/>
</dbReference>
<dbReference type="GO" id="GO:0006412">
    <property type="term" value="P:translation"/>
    <property type="evidence" value="ECO:0007669"/>
    <property type="project" value="InterPro"/>
</dbReference>
<dbReference type="GO" id="GO:0019843">
    <property type="term" value="F:rRNA binding"/>
    <property type="evidence" value="ECO:0007669"/>
    <property type="project" value="UniProtKB-UniRule"/>
</dbReference>
<dbReference type="RefSeq" id="WP_105352677.1">
    <property type="nucleotide sequence ID" value="NZ_PUIA01000035.1"/>
</dbReference>
<evidence type="ECO:0000256" key="8">
    <source>
        <dbReference type="RuleBase" id="RU000560"/>
    </source>
</evidence>
<evidence type="ECO:0000256" key="2">
    <source>
        <dbReference type="ARBA" id="ARBA00022730"/>
    </source>
</evidence>
<keyword evidence="5 7" id="KW-0687">Ribonucleoprotein</keyword>
<comment type="similarity">
    <text evidence="1 7 8">Belongs to the bacterial ribosomal protein bL20 family.</text>
</comment>
<dbReference type="InterPro" id="IPR035566">
    <property type="entry name" value="Ribosomal_protein_bL20_C"/>
</dbReference>
<keyword evidence="3 7" id="KW-0694">RNA-binding</keyword>
<dbReference type="Proteomes" id="UP000240009">
    <property type="component" value="Unassembled WGS sequence"/>
</dbReference>
<evidence type="ECO:0000313" key="10">
    <source>
        <dbReference type="Proteomes" id="UP000240009"/>
    </source>
</evidence>
<comment type="caution">
    <text evidence="9">The sequence shown here is derived from an EMBL/GenBank/DDBJ whole genome shotgun (WGS) entry which is preliminary data.</text>
</comment>
<dbReference type="AlphaFoldDB" id="A0A2S8FLW3"/>
<dbReference type="PANTHER" id="PTHR10986">
    <property type="entry name" value="39S RIBOSOMAL PROTEIN L20"/>
    <property type="match status" value="1"/>
</dbReference>
<accession>A0A2S8FLW3</accession>
<comment type="function">
    <text evidence="7 8">Binds directly to 23S ribosomal RNA and is necessary for the in vitro assembly process of the 50S ribosomal subunit. It is not involved in the protein synthesizing functions of that subunit.</text>
</comment>
<dbReference type="GO" id="GO:0000027">
    <property type="term" value="P:ribosomal large subunit assembly"/>
    <property type="evidence" value="ECO:0007669"/>
    <property type="project" value="UniProtKB-UniRule"/>
</dbReference>
<dbReference type="Gene3D" id="6.10.160.10">
    <property type="match status" value="1"/>
</dbReference>
<dbReference type="PROSITE" id="PS00937">
    <property type="entry name" value="RIBOSOMAL_L20"/>
    <property type="match status" value="1"/>
</dbReference>
<evidence type="ECO:0000256" key="5">
    <source>
        <dbReference type="ARBA" id="ARBA00023274"/>
    </source>
</evidence>
<dbReference type="InterPro" id="IPR049946">
    <property type="entry name" value="RIBOSOMAL_L20_CS"/>
</dbReference>
<name>A0A2S8FLW3_9BACT</name>
<dbReference type="GO" id="GO:0003735">
    <property type="term" value="F:structural constituent of ribosome"/>
    <property type="evidence" value="ECO:0007669"/>
    <property type="project" value="InterPro"/>
</dbReference>
<dbReference type="NCBIfam" id="TIGR01032">
    <property type="entry name" value="rplT_bact"/>
    <property type="match status" value="1"/>
</dbReference>
<keyword evidence="2 7" id="KW-0699">rRNA-binding</keyword>
<dbReference type="InterPro" id="IPR005813">
    <property type="entry name" value="Ribosomal_bL20"/>
</dbReference>
<evidence type="ECO:0000256" key="6">
    <source>
        <dbReference type="ARBA" id="ARBA00035172"/>
    </source>
</evidence>
<dbReference type="Pfam" id="PF00453">
    <property type="entry name" value="Ribosomal_L20"/>
    <property type="match status" value="1"/>
</dbReference>
<sequence length="118" mass="13527">MRTTYGKARHKSKKRLFKKARGNRGGRGNLLRTVKETLVRAGVYAYRDRKVRKREFRKLWIIRLNAAARERGLRYSEFINGLKKAGINLDRKVLSEMAIHDPGAFDAVTEQVKAALAA</sequence>
<dbReference type="PRINTS" id="PR00062">
    <property type="entry name" value="RIBOSOMALL20"/>
</dbReference>
<dbReference type="HAMAP" id="MF_00382">
    <property type="entry name" value="Ribosomal_bL20"/>
    <property type="match status" value="1"/>
</dbReference>